<evidence type="ECO:0000256" key="1">
    <source>
        <dbReference type="SAM" id="MobiDB-lite"/>
    </source>
</evidence>
<proteinExistence type="predicted"/>
<feature type="region of interest" description="Disordered" evidence="1">
    <location>
        <begin position="31"/>
        <end position="50"/>
    </location>
</feature>
<accession>A0A9I9CUJ5</accession>
<protein>
    <submittedName>
        <fullName evidence="2">Uncharacterized protein</fullName>
    </submittedName>
</protein>
<reference evidence="2" key="1">
    <citation type="submission" date="2023-03" db="UniProtKB">
        <authorList>
            <consortium name="EnsemblPlants"/>
        </authorList>
    </citation>
    <scope>IDENTIFICATION</scope>
</reference>
<name>A0A9I9CUJ5_CUCME</name>
<dbReference type="AlphaFoldDB" id="A0A9I9CUJ5"/>
<dbReference type="EnsemblPlants" id="MELO3C008518.2.1">
    <property type="protein sequence ID" value="MELO3C008518.2.1"/>
    <property type="gene ID" value="MELO3C008518.2"/>
</dbReference>
<sequence length="50" mass="5832">MATNSLYQPQMIYPRPLTLSVGRNWFYPRPSTSSTAPTDFIKGRRHSKKF</sequence>
<evidence type="ECO:0000313" key="2">
    <source>
        <dbReference type="EnsemblPlants" id="MELO3C008518.2.1"/>
    </source>
</evidence>
<organism evidence="2">
    <name type="scientific">Cucumis melo</name>
    <name type="common">Muskmelon</name>
    <dbReference type="NCBI Taxonomy" id="3656"/>
    <lineage>
        <taxon>Eukaryota</taxon>
        <taxon>Viridiplantae</taxon>
        <taxon>Streptophyta</taxon>
        <taxon>Embryophyta</taxon>
        <taxon>Tracheophyta</taxon>
        <taxon>Spermatophyta</taxon>
        <taxon>Magnoliopsida</taxon>
        <taxon>eudicotyledons</taxon>
        <taxon>Gunneridae</taxon>
        <taxon>Pentapetalae</taxon>
        <taxon>rosids</taxon>
        <taxon>fabids</taxon>
        <taxon>Cucurbitales</taxon>
        <taxon>Cucurbitaceae</taxon>
        <taxon>Benincaseae</taxon>
        <taxon>Cucumis</taxon>
    </lineage>
</organism>
<dbReference type="Gramene" id="MELO3C008518.2.1">
    <property type="protein sequence ID" value="MELO3C008518.2.1"/>
    <property type="gene ID" value="MELO3C008518.2"/>
</dbReference>